<feature type="domain" description="Flagellin C-terminal" evidence="5">
    <location>
        <begin position="850"/>
        <end position="934"/>
    </location>
</feature>
<dbReference type="NCBIfam" id="NF011295">
    <property type="entry name" value="PRK14708.1"/>
    <property type="match status" value="1"/>
</dbReference>
<accession>Q6N7G0</accession>
<dbReference type="eggNOG" id="COG1344">
    <property type="taxonomic scope" value="Bacteria"/>
</dbReference>
<dbReference type="GO" id="GO:0009288">
    <property type="term" value="C:bacterial-type flagellum"/>
    <property type="evidence" value="ECO:0007669"/>
    <property type="project" value="UniProtKB-SubCell"/>
</dbReference>
<dbReference type="SUPFAM" id="SSF64518">
    <property type="entry name" value="Phase 1 flagellin"/>
    <property type="match status" value="2"/>
</dbReference>
<dbReference type="GO" id="GO:0005576">
    <property type="term" value="C:extracellular region"/>
    <property type="evidence" value="ECO:0007669"/>
    <property type="project" value="UniProtKB-SubCell"/>
</dbReference>
<proteinExistence type="inferred from homology"/>
<sequence>MGEGDVHLDVWRFNDPFRREFEDAGPTEKFGATTRHCPERQTSMSGIVLSNAVRQNLSSLQATADLLATTQSRLSSGKKVNTALDNPTNFFTAASLDSRASDINNLLDGIGNGVQILQAANTGITSLNKLVDSAKSIANQALQTVAGYASKSNVSATISGATADDLRGTQSFSNAVASSNVVFDGTAGGASTASATDLLGGIAVSIAASAAVTVVGAADNTGLGSALTIGTSGGSATGASKISDLTNGVTATATGPASGDAITVNGKTITFTTAGTAKADSEGNYTIGLDQDLTALTKTIDAMNNNTTNASAVTAGKLELHSGTTSPLTISDNAGGAVLAKLGLGGSTQFKVDTAAATTAAGNISGATQLFNSHGGLSSTAIADGTTLSVNGKTITFKTSDAPQGNNIASGTGVLGRIGTDGNGNSTIYLGNQSNFTNATVGDVLTAIDLANGVKSASISNGVATISTSAGQTASSATAGIVTINSSSGADLNLTGPTDLLKNLGLTTSTGSGPLTLTKQRTTDGTTLGTLIQDGSTLNVNGHTITFKNAAVPSASASHTGISGNVETDGNGNSTVYLQKGTLDDVLKAVDLATGVRKATLGNAGAVISTSNGAANSSITSGMLKLSTGLQSDLSITGTGNAMSALGLTGPSGTDSSFSATRGASAGSLNGKTLSFTSFNGGAGVNVTFGDGTNGTVKSLAQLNVALAANNMSASIDNATGKLTISTSNDYASHTMGGNEGGVLGGTALTSLTFTTPQAPVADVNAQNTRAGLVKQFNDILNQIKTTAQDASFNGVNLLNGDNLKLVFNETGKSTISIQGVTFDPTGLGLSNLSSGVDFIDNNATNAVLTKLSTASTTLRSQASAFGSNLSVVQARQDFSKSLINVLQTGSANLTLADTNEEAANSQALSTRQSIAVSALSLANQSQQGVLQLLR</sequence>
<dbReference type="InterPro" id="IPR001029">
    <property type="entry name" value="Flagellin_N"/>
</dbReference>
<organism evidence="7">
    <name type="scientific">Rhodopseudomonas palustris (strain ATCC BAA-98 / CGA009)</name>
    <dbReference type="NCBI Taxonomy" id="258594"/>
    <lineage>
        <taxon>Bacteria</taxon>
        <taxon>Pseudomonadati</taxon>
        <taxon>Pseudomonadota</taxon>
        <taxon>Alphaproteobacteria</taxon>
        <taxon>Hyphomicrobiales</taxon>
        <taxon>Nitrobacteraceae</taxon>
        <taxon>Rhodopseudomonas</taxon>
    </lineage>
</organism>
<dbReference type="PhylomeDB" id="Q6N7G0"/>
<name>Q6N7G0_RHOPA</name>
<evidence type="ECO:0000256" key="1">
    <source>
        <dbReference type="ARBA" id="ARBA00005709"/>
    </source>
</evidence>
<comment type="subcellular location">
    <subcellularLocation>
        <location evidence="3">Secreted</location>
    </subcellularLocation>
    <subcellularLocation>
        <location evidence="3">Bacterial flagellum</location>
    </subcellularLocation>
</comment>
<feature type="domain" description="Flagellin N-terminal" evidence="4">
    <location>
        <begin position="55"/>
        <end position="161"/>
    </location>
</feature>
<evidence type="ECO:0000256" key="3">
    <source>
        <dbReference type="RuleBase" id="RU362073"/>
    </source>
</evidence>
<protein>
    <recommendedName>
        <fullName evidence="3">Flagellin</fullName>
    </recommendedName>
</protein>
<feature type="domain" description="DUF1522" evidence="6">
    <location>
        <begin position="387"/>
        <end position="500"/>
    </location>
</feature>
<evidence type="ECO:0000259" key="4">
    <source>
        <dbReference type="Pfam" id="PF00669"/>
    </source>
</evidence>
<dbReference type="Pfam" id="PF00700">
    <property type="entry name" value="Flagellin_C"/>
    <property type="match status" value="1"/>
</dbReference>
<reference evidence="7" key="1">
    <citation type="journal article" date="2004" name="Nat. Biotechnol.">
        <title>Complete genome sequence of the metabolically versatile photosynthetic bacterium Rhodopseudomonas palustris.</title>
        <authorList>
            <person name="Larimer F.W."/>
            <person name="Chain P."/>
            <person name="Hauser L."/>
            <person name="Lamerdin J."/>
            <person name="Malfatti S."/>
            <person name="Do L."/>
            <person name="Land M.L."/>
            <person name="Pelletier D.A."/>
            <person name="Beatty J.T."/>
            <person name="Lang A.S."/>
            <person name="Tabita F.R."/>
            <person name="Gibson J.L."/>
            <person name="Hanson T.E."/>
            <person name="Bobst C."/>
            <person name="Torres J.L."/>
            <person name="Peres C."/>
            <person name="Harrison F.H."/>
            <person name="Gibson J."/>
            <person name="Harwood C.S."/>
        </authorList>
    </citation>
    <scope>NUCLEOTIDE SEQUENCE [LARGE SCALE GENOMIC DNA]</scope>
    <source>
        <strain evidence="7">CGA009</strain>
    </source>
</reference>
<dbReference type="Pfam" id="PF07482">
    <property type="entry name" value="DUF1522"/>
    <property type="match status" value="2"/>
</dbReference>
<dbReference type="AlphaFoldDB" id="Q6N7G0"/>
<keyword evidence="2 3" id="KW-0975">Bacterial flagellum</keyword>
<dbReference type="DNASU" id="2688910"/>
<comment type="similarity">
    <text evidence="1 3">Belongs to the bacterial flagellin family.</text>
</comment>
<evidence type="ECO:0000313" key="7">
    <source>
        <dbReference type="EMBL" id="CAE27738.1"/>
    </source>
</evidence>
<dbReference type="GO" id="GO:0005198">
    <property type="term" value="F:structural molecule activity"/>
    <property type="evidence" value="ECO:0007669"/>
    <property type="project" value="UniProtKB-UniRule"/>
</dbReference>
<evidence type="ECO:0000259" key="5">
    <source>
        <dbReference type="Pfam" id="PF00700"/>
    </source>
</evidence>
<dbReference type="HOGENOM" id="CLU_013955_1_0_5"/>
<keyword evidence="3" id="KW-0964">Secreted</keyword>
<dbReference type="NCBIfam" id="NF009330">
    <property type="entry name" value="PRK12688.1"/>
    <property type="match status" value="1"/>
</dbReference>
<dbReference type="STRING" id="258594.RPA2297"/>
<comment type="function">
    <text evidence="3">Flagellin is the subunit protein which polymerizes to form the filaments of bacterial flagella.</text>
</comment>
<dbReference type="Gene3D" id="1.20.1330.10">
    <property type="entry name" value="f41 fragment of flagellin, N-terminal domain"/>
    <property type="match status" value="1"/>
</dbReference>
<dbReference type="InterPro" id="IPR046358">
    <property type="entry name" value="Flagellin_C"/>
</dbReference>
<evidence type="ECO:0000259" key="6">
    <source>
        <dbReference type="Pfam" id="PF07482"/>
    </source>
</evidence>
<feature type="domain" description="DUF1522" evidence="6">
    <location>
        <begin position="536"/>
        <end position="642"/>
    </location>
</feature>
<dbReference type="InterPro" id="IPR011087">
    <property type="entry name" value="DUF1522"/>
</dbReference>
<evidence type="ECO:0000256" key="2">
    <source>
        <dbReference type="ARBA" id="ARBA00023143"/>
    </source>
</evidence>
<dbReference type="EMBL" id="BX572600">
    <property type="protein sequence ID" value="CAE27738.1"/>
    <property type="molecule type" value="Genomic_DNA"/>
</dbReference>
<dbReference type="Pfam" id="PF00669">
    <property type="entry name" value="Flagellin_N"/>
    <property type="match status" value="1"/>
</dbReference>
<gene>
    <name evidence="7" type="ordered locus">RPA2297</name>
</gene>